<proteinExistence type="predicted"/>
<name>A0A316BBS1_9BACT</name>
<evidence type="ECO:0008006" key="3">
    <source>
        <dbReference type="Google" id="ProtNLM"/>
    </source>
</evidence>
<sequence length="99" mass="11155">MKWPLFLQPLPRTNKEMKVYKAFAFVAGMALLSSCDYQKYNKKVSKDLNAGNEYVYGVSPDSLPRQMANKYDAQPELDSRVNAIREKLYGGATSAVAKQ</sequence>
<comment type="caution">
    <text evidence="1">The sequence shown here is derived from an EMBL/GenBank/DDBJ whole genome shotgun (WGS) entry which is preliminary data.</text>
</comment>
<evidence type="ECO:0000313" key="2">
    <source>
        <dbReference type="Proteomes" id="UP000245880"/>
    </source>
</evidence>
<evidence type="ECO:0000313" key="1">
    <source>
        <dbReference type="EMBL" id="PWJ59927.1"/>
    </source>
</evidence>
<dbReference type="EMBL" id="QGDT01000001">
    <property type="protein sequence ID" value="PWJ59927.1"/>
    <property type="molecule type" value="Genomic_DNA"/>
</dbReference>
<protein>
    <recommendedName>
        <fullName evidence="3">Lipoprotein</fullName>
    </recommendedName>
</protein>
<dbReference type="AlphaFoldDB" id="A0A316BBS1"/>
<dbReference type="Proteomes" id="UP000245880">
    <property type="component" value="Unassembled WGS sequence"/>
</dbReference>
<organism evidence="1 2">
    <name type="scientific">Dyadobacter jejuensis</name>
    <dbReference type="NCBI Taxonomy" id="1082580"/>
    <lineage>
        <taxon>Bacteria</taxon>
        <taxon>Pseudomonadati</taxon>
        <taxon>Bacteroidota</taxon>
        <taxon>Cytophagia</taxon>
        <taxon>Cytophagales</taxon>
        <taxon>Spirosomataceae</taxon>
        <taxon>Dyadobacter</taxon>
    </lineage>
</organism>
<dbReference type="PROSITE" id="PS51257">
    <property type="entry name" value="PROKAR_LIPOPROTEIN"/>
    <property type="match status" value="1"/>
</dbReference>
<accession>A0A316BBS1</accession>
<gene>
    <name evidence="1" type="ORF">CLV98_101102</name>
</gene>
<keyword evidence="2" id="KW-1185">Reference proteome</keyword>
<reference evidence="1 2" key="1">
    <citation type="submission" date="2018-03" db="EMBL/GenBank/DDBJ databases">
        <title>Genomic Encyclopedia of Archaeal and Bacterial Type Strains, Phase II (KMG-II): from individual species to whole genera.</title>
        <authorList>
            <person name="Goeker M."/>
        </authorList>
    </citation>
    <scope>NUCLEOTIDE SEQUENCE [LARGE SCALE GENOMIC DNA]</scope>
    <source>
        <strain evidence="1 2">DSM 100346</strain>
    </source>
</reference>